<dbReference type="RefSeq" id="WP_143502511.1">
    <property type="nucleotide sequence ID" value="NZ_SCFV01000009.1"/>
</dbReference>
<name>A0ABD7RTS2_ECTME</name>
<comment type="caution">
    <text evidence="1">The sequence shown here is derived from an EMBL/GenBank/DDBJ whole genome shotgun (WGS) entry which is preliminary data.</text>
</comment>
<dbReference type="EMBL" id="SCFV01000009">
    <property type="protein sequence ID" value="TRO14744.1"/>
    <property type="molecule type" value="Genomic_DNA"/>
</dbReference>
<organism evidence="1 2">
    <name type="scientific">Ectopseudomonas mendocina</name>
    <name type="common">Pseudomonas mendocina</name>
    <dbReference type="NCBI Taxonomy" id="300"/>
    <lineage>
        <taxon>Bacteria</taxon>
        <taxon>Pseudomonadati</taxon>
        <taxon>Pseudomonadota</taxon>
        <taxon>Gammaproteobacteria</taxon>
        <taxon>Pseudomonadales</taxon>
        <taxon>Pseudomonadaceae</taxon>
        <taxon>Ectopseudomonas</taxon>
    </lineage>
</organism>
<accession>A0ABD7RTS2</accession>
<proteinExistence type="predicted"/>
<dbReference type="AlphaFoldDB" id="A0ABD7RTS2"/>
<sequence>MINHQLFYQRVERDLARLAAGGEDSRESFLFYLLGYIEGFHEAGSISGNESGRLIQQAHAAGVTGKLKADGKGWSA</sequence>
<gene>
    <name evidence="1" type="ORF">EQ836_18350</name>
</gene>
<evidence type="ECO:0000313" key="1">
    <source>
        <dbReference type="EMBL" id="TRO14744.1"/>
    </source>
</evidence>
<evidence type="ECO:0000313" key="2">
    <source>
        <dbReference type="Proteomes" id="UP000317327"/>
    </source>
</evidence>
<dbReference type="Proteomes" id="UP000317327">
    <property type="component" value="Unassembled WGS sequence"/>
</dbReference>
<protein>
    <submittedName>
        <fullName evidence="1">Uncharacterized protein</fullName>
    </submittedName>
</protein>
<reference evidence="1 2" key="1">
    <citation type="submission" date="2019-01" db="EMBL/GenBank/DDBJ databases">
        <title>Whole genome shotgun sequencing of Pseudomonas spp. isolated by its ability to degrade furfural.</title>
        <authorList>
            <person name="Donoso R."/>
            <person name="Farkas C."/>
            <person name="Villegas P."/>
            <person name="Gonzales-Toro F."/>
            <person name="Guajardo-Parra M."/>
            <person name="Araya-Nail M."/>
            <person name="Morgante V."/>
            <person name="Perez-Pantoja D."/>
        </authorList>
    </citation>
    <scope>NUCLEOTIDE SEQUENCE [LARGE SCALE GENOMIC DNA]</scope>
    <source>
        <strain evidence="1 2">VN231</strain>
    </source>
</reference>